<dbReference type="Proteomes" id="UP000236291">
    <property type="component" value="Unassembled WGS sequence"/>
</dbReference>
<name>A0A2K3JMP4_TRIPR</name>
<dbReference type="AlphaFoldDB" id="A0A2K3JMP4"/>
<feature type="transmembrane region" description="Helical" evidence="1">
    <location>
        <begin position="69"/>
        <end position="90"/>
    </location>
</feature>
<organism evidence="2 3">
    <name type="scientific">Trifolium pratense</name>
    <name type="common">Red clover</name>
    <dbReference type="NCBI Taxonomy" id="57577"/>
    <lineage>
        <taxon>Eukaryota</taxon>
        <taxon>Viridiplantae</taxon>
        <taxon>Streptophyta</taxon>
        <taxon>Embryophyta</taxon>
        <taxon>Tracheophyta</taxon>
        <taxon>Spermatophyta</taxon>
        <taxon>Magnoliopsida</taxon>
        <taxon>eudicotyledons</taxon>
        <taxon>Gunneridae</taxon>
        <taxon>Pentapetalae</taxon>
        <taxon>rosids</taxon>
        <taxon>fabids</taxon>
        <taxon>Fabales</taxon>
        <taxon>Fabaceae</taxon>
        <taxon>Papilionoideae</taxon>
        <taxon>50 kb inversion clade</taxon>
        <taxon>NPAAA clade</taxon>
        <taxon>Hologalegina</taxon>
        <taxon>IRL clade</taxon>
        <taxon>Trifolieae</taxon>
        <taxon>Trifolium</taxon>
    </lineage>
</organism>
<gene>
    <name evidence="2" type="ORF">L195_g048915</name>
</gene>
<keyword evidence="1" id="KW-1133">Transmembrane helix</keyword>
<dbReference type="EMBL" id="ASHM01070972">
    <property type="protein sequence ID" value="PNX55288.1"/>
    <property type="molecule type" value="Genomic_DNA"/>
</dbReference>
<proteinExistence type="predicted"/>
<evidence type="ECO:0000256" key="1">
    <source>
        <dbReference type="SAM" id="Phobius"/>
    </source>
</evidence>
<accession>A0A2K3JMP4</accession>
<comment type="caution">
    <text evidence="2">The sequence shown here is derived from an EMBL/GenBank/DDBJ whole genome shotgun (WGS) entry which is preliminary data.</text>
</comment>
<feature type="non-terminal residue" evidence="2">
    <location>
        <position position="1"/>
    </location>
</feature>
<keyword evidence="1" id="KW-0812">Transmembrane</keyword>
<reference evidence="2 3" key="2">
    <citation type="journal article" date="2017" name="Front. Plant Sci.">
        <title>Gene Classification and Mining of Molecular Markers Useful in Red Clover (Trifolium pratense) Breeding.</title>
        <authorList>
            <person name="Istvanek J."/>
            <person name="Dluhosova J."/>
            <person name="Dluhos P."/>
            <person name="Patkova L."/>
            <person name="Nedelnik J."/>
            <person name="Repkova J."/>
        </authorList>
    </citation>
    <scope>NUCLEOTIDE SEQUENCE [LARGE SCALE GENOMIC DNA]</scope>
    <source>
        <strain evidence="3">cv. Tatra</strain>
        <tissue evidence="2">Young leaves</tissue>
    </source>
</reference>
<reference evidence="2 3" key="1">
    <citation type="journal article" date="2014" name="Am. J. Bot.">
        <title>Genome assembly and annotation for red clover (Trifolium pratense; Fabaceae).</title>
        <authorList>
            <person name="Istvanek J."/>
            <person name="Jaros M."/>
            <person name="Krenek A."/>
            <person name="Repkova J."/>
        </authorList>
    </citation>
    <scope>NUCLEOTIDE SEQUENCE [LARGE SCALE GENOMIC DNA]</scope>
    <source>
        <strain evidence="3">cv. Tatra</strain>
        <tissue evidence="2">Young leaves</tissue>
    </source>
</reference>
<evidence type="ECO:0000313" key="3">
    <source>
        <dbReference type="Proteomes" id="UP000236291"/>
    </source>
</evidence>
<evidence type="ECO:0000313" key="2">
    <source>
        <dbReference type="EMBL" id="PNX55288.1"/>
    </source>
</evidence>
<protein>
    <submittedName>
        <fullName evidence="2">Uncharacterized protein</fullName>
    </submittedName>
</protein>
<keyword evidence="1" id="KW-0472">Membrane</keyword>
<sequence length="121" mass="14012">RQKEKEPYWPWRVSLPVMTPCVLHMVLVLHQSSALPLKEASQIGLLWELMVIWRDRSRSEIGLNNRHQLGWWLLLLMLCWWWSCYCYCALPIPYCPLEAAAKSGDDEGVANVGVWGQKSCA</sequence>